<evidence type="ECO:0008006" key="4">
    <source>
        <dbReference type="Google" id="ProtNLM"/>
    </source>
</evidence>
<name>A0ABR1WK15_9PEZI</name>
<proteinExistence type="predicted"/>
<dbReference type="EMBL" id="JAQQWM010000001">
    <property type="protein sequence ID" value="KAK8083837.1"/>
    <property type="molecule type" value="Genomic_DNA"/>
</dbReference>
<protein>
    <recommendedName>
        <fullName evidence="4">F-box domain-containing protein</fullName>
    </recommendedName>
</protein>
<keyword evidence="3" id="KW-1185">Reference proteome</keyword>
<gene>
    <name evidence="2" type="ORF">PG996_002618</name>
</gene>
<sequence>MASNSEAKRPSQTRSRASQLESLPAELLLAILSASTSTDDLHSLTRASPVAYRVFKPANRAVLMSLLTSELGSSGLRAGIASTLLPRSSRSNPVKPDNAATEELEALLRRGGAVWTSPQDPPEESVIELVQANRAAHLSGPGARRGAGSTLTRLTYPLTLGERRRLATALFRHQFLMRLDCGGADEAPWTRLLGLFRPWESHQLADAHCFVFAFLHEAFMECVCGIMNEYRCPIGSEGFAGMRAATKIGEVASDLDGLPLPDELRHLRDELYGSEDAAPPVEGFSGDDDNDDEANAGETGRRPPFAWVDGNDGLDCLRWGVNLGRELLPPGQQEEITPRQYRWMSVPLQRWRWLGFALFDRARAELLKEHLPEYGTGWLTRPRPPDEECNRTEDDWRVVVETDEEDDPSDQDFDAIEDGEGGGKLRLEYRDVV</sequence>
<feature type="compositionally biased region" description="Acidic residues" evidence="1">
    <location>
        <begin position="401"/>
        <end position="420"/>
    </location>
</feature>
<organism evidence="2 3">
    <name type="scientific">Apiospora saccharicola</name>
    <dbReference type="NCBI Taxonomy" id="335842"/>
    <lineage>
        <taxon>Eukaryota</taxon>
        <taxon>Fungi</taxon>
        <taxon>Dikarya</taxon>
        <taxon>Ascomycota</taxon>
        <taxon>Pezizomycotina</taxon>
        <taxon>Sordariomycetes</taxon>
        <taxon>Xylariomycetidae</taxon>
        <taxon>Amphisphaeriales</taxon>
        <taxon>Apiosporaceae</taxon>
        <taxon>Apiospora</taxon>
    </lineage>
</organism>
<evidence type="ECO:0000313" key="3">
    <source>
        <dbReference type="Proteomes" id="UP001446871"/>
    </source>
</evidence>
<evidence type="ECO:0000256" key="1">
    <source>
        <dbReference type="SAM" id="MobiDB-lite"/>
    </source>
</evidence>
<feature type="compositionally biased region" description="Basic and acidic residues" evidence="1">
    <location>
        <begin position="421"/>
        <end position="433"/>
    </location>
</feature>
<reference evidence="2 3" key="1">
    <citation type="submission" date="2023-01" db="EMBL/GenBank/DDBJ databases">
        <title>Analysis of 21 Apiospora genomes using comparative genomics revels a genus with tremendous synthesis potential of carbohydrate active enzymes and secondary metabolites.</title>
        <authorList>
            <person name="Sorensen T."/>
        </authorList>
    </citation>
    <scope>NUCLEOTIDE SEQUENCE [LARGE SCALE GENOMIC DNA]</scope>
    <source>
        <strain evidence="2 3">CBS 83171</strain>
    </source>
</reference>
<feature type="region of interest" description="Disordered" evidence="1">
    <location>
        <begin position="400"/>
        <end position="433"/>
    </location>
</feature>
<feature type="region of interest" description="Disordered" evidence="1">
    <location>
        <begin position="275"/>
        <end position="304"/>
    </location>
</feature>
<dbReference type="Proteomes" id="UP001446871">
    <property type="component" value="Unassembled WGS sequence"/>
</dbReference>
<evidence type="ECO:0000313" key="2">
    <source>
        <dbReference type="EMBL" id="KAK8083837.1"/>
    </source>
</evidence>
<accession>A0ABR1WK15</accession>
<feature type="compositionally biased region" description="Acidic residues" evidence="1">
    <location>
        <begin position="285"/>
        <end position="295"/>
    </location>
</feature>
<comment type="caution">
    <text evidence="2">The sequence shown here is derived from an EMBL/GenBank/DDBJ whole genome shotgun (WGS) entry which is preliminary data.</text>
</comment>